<dbReference type="EMBL" id="BATC01000042">
    <property type="protein sequence ID" value="GAD59871.1"/>
    <property type="molecule type" value="Genomic_DNA"/>
</dbReference>
<proteinExistence type="inferred from homology"/>
<dbReference type="OrthoDB" id="9797687at2"/>
<dbReference type="PROSITE" id="PS00819">
    <property type="entry name" value="DPS_2"/>
    <property type="match status" value="1"/>
</dbReference>
<dbReference type="GO" id="GO:0016722">
    <property type="term" value="F:oxidoreductase activity, acting on metal ions"/>
    <property type="evidence" value="ECO:0007669"/>
    <property type="project" value="InterPro"/>
</dbReference>
<accession>A0A8E0NCP4</accession>
<dbReference type="CDD" id="cd01043">
    <property type="entry name" value="DPS"/>
    <property type="match status" value="1"/>
</dbReference>
<dbReference type="Proteomes" id="UP000016569">
    <property type="component" value="Unassembled WGS sequence"/>
</dbReference>
<evidence type="ECO:0000313" key="4">
    <source>
        <dbReference type="EMBL" id="GAD59871.1"/>
    </source>
</evidence>
<dbReference type="RefSeq" id="WP_021697965.1">
    <property type="nucleotide sequence ID" value="NZ_BATC01000042.1"/>
</dbReference>
<keyword evidence="5" id="KW-1185">Reference proteome</keyword>
<dbReference type="SUPFAM" id="SSF47240">
    <property type="entry name" value="Ferritin-like"/>
    <property type="match status" value="1"/>
</dbReference>
<comment type="similarity">
    <text evidence="1 2">Belongs to the Dps family.</text>
</comment>
<dbReference type="InterPro" id="IPR012347">
    <property type="entry name" value="Ferritin-like"/>
</dbReference>
<dbReference type="InterPro" id="IPR002177">
    <property type="entry name" value="DPS_DNA-bd"/>
</dbReference>
<name>A0A8E0NCP4_9CAUL</name>
<sequence>MTAKMDTGLKKADRTDIAVELKKVLADSFALYLKTHGYHWNVRGPQFFGLHNMLEEQYREQWAALDEIAERIRSLDETAPQGFGTFGNQTSIKDGDPEKTAQAMIEELVGDHGTVIATLRKAIETADEAGDEATADLLTQRLAAHEKTAWMLRATTQ</sequence>
<evidence type="ECO:0000256" key="2">
    <source>
        <dbReference type="RuleBase" id="RU003875"/>
    </source>
</evidence>
<dbReference type="InterPro" id="IPR023188">
    <property type="entry name" value="DPS_DNA-bd_CS"/>
</dbReference>
<dbReference type="Pfam" id="PF00210">
    <property type="entry name" value="Ferritin"/>
    <property type="match status" value="1"/>
</dbReference>
<dbReference type="GO" id="GO:0008199">
    <property type="term" value="F:ferric iron binding"/>
    <property type="evidence" value="ECO:0007669"/>
    <property type="project" value="InterPro"/>
</dbReference>
<protein>
    <submittedName>
        <fullName evidence="4">Non-specific DNA-binding protein Dps / iron-binding ferritin-like antioxidant protein / ferroxidase</fullName>
    </submittedName>
</protein>
<organism evidence="4 5">
    <name type="scientific">Brevundimonas abyssalis TAR-001</name>
    <dbReference type="NCBI Taxonomy" id="1391729"/>
    <lineage>
        <taxon>Bacteria</taxon>
        <taxon>Pseudomonadati</taxon>
        <taxon>Pseudomonadota</taxon>
        <taxon>Alphaproteobacteria</taxon>
        <taxon>Caulobacterales</taxon>
        <taxon>Caulobacteraceae</taxon>
        <taxon>Brevundimonas</taxon>
    </lineage>
</organism>
<feature type="domain" description="Ferritin/DPS" evidence="3">
    <location>
        <begin position="21"/>
        <end position="155"/>
    </location>
</feature>
<reference evidence="5" key="1">
    <citation type="journal article" date="2013" name="Genome Announc.">
        <title>Draft Genome Sequence of the Dimorphic Prosthecate Bacterium Brevundimonas abyssalis TAR-001T.</title>
        <authorList>
            <person name="Tsubouchi T."/>
            <person name="Nishi S."/>
            <person name="Usui K."/>
            <person name="Shimane Y."/>
            <person name="Takaki Y."/>
            <person name="Maruyama T."/>
            <person name="Hatada Y."/>
        </authorList>
    </citation>
    <scope>NUCLEOTIDE SEQUENCE [LARGE SCALE GENOMIC DNA]</scope>
    <source>
        <strain evidence="5">TAR-001</strain>
    </source>
</reference>
<gene>
    <name evidence="4" type="ORF">MBEBAB_2121</name>
</gene>
<dbReference type="InterPro" id="IPR008331">
    <property type="entry name" value="Ferritin_DPS_dom"/>
</dbReference>
<comment type="caution">
    <text evidence="4">The sequence shown here is derived from an EMBL/GenBank/DDBJ whole genome shotgun (WGS) entry which is preliminary data.</text>
</comment>
<dbReference type="PROSITE" id="PS00818">
    <property type="entry name" value="DPS_1"/>
    <property type="match status" value="1"/>
</dbReference>
<dbReference type="PRINTS" id="PR01346">
    <property type="entry name" value="HELNAPAPROT"/>
</dbReference>
<dbReference type="PANTHER" id="PTHR42932:SF3">
    <property type="entry name" value="DNA PROTECTION DURING STARVATION PROTEIN"/>
    <property type="match status" value="1"/>
</dbReference>
<evidence type="ECO:0000313" key="5">
    <source>
        <dbReference type="Proteomes" id="UP000016569"/>
    </source>
</evidence>
<dbReference type="PANTHER" id="PTHR42932">
    <property type="entry name" value="GENERAL STRESS PROTEIN 20U"/>
    <property type="match status" value="1"/>
</dbReference>
<dbReference type="PIRSF" id="PIRSF005900">
    <property type="entry name" value="Dps"/>
    <property type="match status" value="1"/>
</dbReference>
<keyword evidence="4" id="KW-0238">DNA-binding</keyword>
<dbReference type="InterPro" id="IPR009078">
    <property type="entry name" value="Ferritin-like_SF"/>
</dbReference>
<dbReference type="GO" id="GO:0003677">
    <property type="term" value="F:DNA binding"/>
    <property type="evidence" value="ECO:0007669"/>
    <property type="project" value="UniProtKB-KW"/>
</dbReference>
<dbReference type="Gene3D" id="1.20.1260.10">
    <property type="match status" value="1"/>
</dbReference>
<evidence type="ECO:0000259" key="3">
    <source>
        <dbReference type="Pfam" id="PF00210"/>
    </source>
</evidence>
<dbReference type="AlphaFoldDB" id="A0A8E0NCP4"/>
<evidence type="ECO:0000256" key="1">
    <source>
        <dbReference type="ARBA" id="ARBA00009497"/>
    </source>
</evidence>